<dbReference type="AlphaFoldDB" id="N0BB41"/>
<dbReference type="STRING" id="670307.HYPDE_28303"/>
<name>N0BB41_9HYPH</name>
<dbReference type="RefSeq" id="WP_015597377.1">
    <property type="nucleotide sequence ID" value="NC_021172.1"/>
</dbReference>
<dbReference type="InterPro" id="IPR001109">
    <property type="entry name" value="Hydrogenase_HupF/HypC"/>
</dbReference>
<dbReference type="GO" id="GO:1902670">
    <property type="term" value="F:carbon dioxide binding"/>
    <property type="evidence" value="ECO:0007669"/>
    <property type="project" value="TreeGrafter"/>
</dbReference>
<comment type="similarity">
    <text evidence="1">Belongs to the HupF/HypC family.</text>
</comment>
<dbReference type="PANTHER" id="PTHR35177:SF2">
    <property type="entry name" value="HYDROGENASE MATURATION FACTOR HYBG"/>
    <property type="match status" value="1"/>
</dbReference>
<dbReference type="PRINTS" id="PR00445">
    <property type="entry name" value="HUPFHYPC"/>
</dbReference>
<evidence type="ECO:0000256" key="1">
    <source>
        <dbReference type="ARBA" id="ARBA00006018"/>
    </source>
</evidence>
<accession>N0BB41</accession>
<dbReference type="NCBIfam" id="TIGR00074">
    <property type="entry name" value="hypC_hupF"/>
    <property type="match status" value="1"/>
</dbReference>
<keyword evidence="3" id="KW-1185">Reference proteome</keyword>
<dbReference type="OrthoDB" id="9806017at2"/>
<protein>
    <submittedName>
        <fullName evidence="2">Hydrogenase assembly chaperone HypC/HupF</fullName>
    </submittedName>
</protein>
<reference evidence="2 3" key="1">
    <citation type="journal article" date="2013" name="Genome Announc.">
        <title>Genome sequences for three denitrifying bacterial strains isolated from a uranium- and nitrate-contaminated subsurface environment.</title>
        <authorList>
            <person name="Venkatramanan R."/>
            <person name="Prakash O."/>
            <person name="Woyke T."/>
            <person name="Chain P."/>
            <person name="Goodwin L.A."/>
            <person name="Watson D."/>
            <person name="Brooks S."/>
            <person name="Kostka J.E."/>
            <person name="Green S.J."/>
        </authorList>
    </citation>
    <scope>NUCLEOTIDE SEQUENCE [LARGE SCALE GENOMIC DNA]</scope>
    <source>
        <strain evidence="2 3">1NES1</strain>
    </source>
</reference>
<evidence type="ECO:0000313" key="3">
    <source>
        <dbReference type="Proteomes" id="UP000005952"/>
    </source>
</evidence>
<dbReference type="Gene3D" id="2.30.30.140">
    <property type="match status" value="1"/>
</dbReference>
<gene>
    <name evidence="2" type="ORF">HYPDE_28303</name>
</gene>
<sequence length="105" mass="11511">MCIGVPMCVVECLPGRSVCERQGERRLIDMALVGEQPVGTWVLVFLDTARELVTGEQARLIDDALTALQFAMEGGTDLDRLFPDLAGREPELPAYLKQHLAKQAG</sequence>
<dbReference type="EMBL" id="CP005587">
    <property type="protein sequence ID" value="AGK57340.1"/>
    <property type="molecule type" value="Genomic_DNA"/>
</dbReference>
<dbReference type="eggNOG" id="COG0298">
    <property type="taxonomic scope" value="Bacteria"/>
</dbReference>
<evidence type="ECO:0000313" key="2">
    <source>
        <dbReference type="EMBL" id="AGK57340.1"/>
    </source>
</evidence>
<dbReference type="PANTHER" id="PTHR35177">
    <property type="entry name" value="HYDROGENASE MATURATION FACTOR HYBG"/>
    <property type="match status" value="1"/>
</dbReference>
<dbReference type="GO" id="GO:0051604">
    <property type="term" value="P:protein maturation"/>
    <property type="evidence" value="ECO:0007669"/>
    <property type="project" value="TreeGrafter"/>
</dbReference>
<proteinExistence type="inferred from homology"/>
<dbReference type="Proteomes" id="UP000005952">
    <property type="component" value="Chromosome"/>
</dbReference>
<dbReference type="SUPFAM" id="SSF159127">
    <property type="entry name" value="HupF/HypC-like"/>
    <property type="match status" value="1"/>
</dbReference>
<dbReference type="KEGG" id="hdt:HYPDE_28303"/>
<dbReference type="GO" id="GO:0005506">
    <property type="term" value="F:iron ion binding"/>
    <property type="evidence" value="ECO:0007669"/>
    <property type="project" value="TreeGrafter"/>
</dbReference>
<dbReference type="HOGENOM" id="CLU_159381_0_0_5"/>
<dbReference type="Pfam" id="PF01455">
    <property type="entry name" value="HupF_HypC"/>
    <property type="match status" value="1"/>
</dbReference>
<organism evidence="2 3">
    <name type="scientific">Hyphomicrobium denitrificans 1NES1</name>
    <dbReference type="NCBI Taxonomy" id="670307"/>
    <lineage>
        <taxon>Bacteria</taxon>
        <taxon>Pseudomonadati</taxon>
        <taxon>Pseudomonadota</taxon>
        <taxon>Alphaproteobacteria</taxon>
        <taxon>Hyphomicrobiales</taxon>
        <taxon>Hyphomicrobiaceae</taxon>
        <taxon>Hyphomicrobium</taxon>
    </lineage>
</organism>